<organism evidence="2 3">
    <name type="scientific">Candidatus Frankia alpina</name>
    <dbReference type="NCBI Taxonomy" id="2699483"/>
    <lineage>
        <taxon>Bacteria</taxon>
        <taxon>Bacillati</taxon>
        <taxon>Actinomycetota</taxon>
        <taxon>Actinomycetes</taxon>
        <taxon>Frankiales</taxon>
        <taxon>Frankiaceae</taxon>
        <taxon>Frankia</taxon>
    </lineage>
</organism>
<proteinExistence type="predicted"/>
<sequence>MARTRNHGVRIPDDLLTLAAHVLDIPDGASSAVVIRTALARIAGVDVSDYTPVKTGRPRGARTHRQAENGEQAA</sequence>
<protein>
    <submittedName>
        <fullName evidence="2">Uncharacterized protein</fullName>
    </submittedName>
</protein>
<dbReference type="Proteomes" id="UP000305282">
    <property type="component" value="Unassembled WGS sequence"/>
</dbReference>
<feature type="region of interest" description="Disordered" evidence="1">
    <location>
        <begin position="50"/>
        <end position="74"/>
    </location>
</feature>
<comment type="caution">
    <text evidence="2">The sequence shown here is derived from an EMBL/GenBank/DDBJ whole genome shotgun (WGS) entry which is preliminary data.</text>
</comment>
<gene>
    <name evidence="2" type="ORF">E7Y31_10815</name>
</gene>
<evidence type="ECO:0000256" key="1">
    <source>
        <dbReference type="SAM" id="MobiDB-lite"/>
    </source>
</evidence>
<reference evidence="2 3" key="1">
    <citation type="submission" date="2019-04" db="EMBL/GenBank/DDBJ databases">
        <title>Draft genome sequences for three unisolated Alnus-infective Frankia Sp+ strains, AgTrS, AiOr and AvVan, the first sequenced Frankia strains able to sporulate in-planta.</title>
        <authorList>
            <person name="Bethencourt L."/>
            <person name="Vautrin F."/>
            <person name="Taib N."/>
            <person name="Dubost A."/>
            <person name="Castro-Garcia L."/>
            <person name="Imbaud O."/>
            <person name="Abrouk D."/>
            <person name="Fournier P."/>
            <person name="Briolay J."/>
            <person name="Nguyen A."/>
            <person name="Normand P."/>
            <person name="Fernandez M.P."/>
            <person name="Brochier-Armanet C."/>
            <person name="Herrera-Belaroussi A."/>
        </authorList>
    </citation>
    <scope>NUCLEOTIDE SEQUENCE [LARGE SCALE GENOMIC DNA]</scope>
    <source>
        <strain evidence="2 3">AvVan</strain>
    </source>
</reference>
<evidence type="ECO:0000313" key="3">
    <source>
        <dbReference type="Proteomes" id="UP000305282"/>
    </source>
</evidence>
<accession>A0A4S5ER12</accession>
<name>A0A4S5ER12_9ACTN</name>
<dbReference type="AlphaFoldDB" id="A0A4S5ER12"/>
<evidence type="ECO:0000313" key="2">
    <source>
        <dbReference type="EMBL" id="THJ74542.1"/>
    </source>
</evidence>
<keyword evidence="3" id="KW-1185">Reference proteome</keyword>
<dbReference type="RefSeq" id="WP_136448044.1">
    <property type="nucleotide sequence ID" value="NZ_CADCWT010000156.1"/>
</dbReference>
<dbReference type="EMBL" id="SSXH01000222">
    <property type="protein sequence ID" value="THJ74542.1"/>
    <property type="molecule type" value="Genomic_DNA"/>
</dbReference>